<dbReference type="EMBL" id="JACVVK020000019">
    <property type="protein sequence ID" value="KAK7503704.1"/>
    <property type="molecule type" value="Genomic_DNA"/>
</dbReference>
<keyword evidence="3" id="KW-1185">Reference proteome</keyword>
<proteinExistence type="predicted"/>
<comment type="caution">
    <text evidence="2">The sequence shown here is derived from an EMBL/GenBank/DDBJ whole genome shotgun (WGS) entry which is preliminary data.</text>
</comment>
<feature type="region of interest" description="Disordered" evidence="1">
    <location>
        <begin position="19"/>
        <end position="41"/>
    </location>
</feature>
<protein>
    <submittedName>
        <fullName evidence="2">Uncharacterized protein</fullName>
    </submittedName>
</protein>
<sequence>MRTPQLASQDLGFWQKVQESAKQMPSNGIVDTAEPQSMKHEEADSETWHCWILGLGRKCRKARNDSPVMIRDDDCRDLYTRHRQVSTQYNTGSPGRHPSVQRKCLSRRPSADLFTTTNKNIYKENAVLAEWWETSPQK</sequence>
<evidence type="ECO:0000313" key="2">
    <source>
        <dbReference type="EMBL" id="KAK7503704.1"/>
    </source>
</evidence>
<dbReference type="Proteomes" id="UP001519460">
    <property type="component" value="Unassembled WGS sequence"/>
</dbReference>
<gene>
    <name evidence="2" type="ORF">BaRGS_00005243</name>
</gene>
<evidence type="ECO:0000256" key="1">
    <source>
        <dbReference type="SAM" id="MobiDB-lite"/>
    </source>
</evidence>
<reference evidence="2 3" key="1">
    <citation type="journal article" date="2023" name="Sci. Data">
        <title>Genome assembly of the Korean intertidal mud-creeper Batillaria attramentaria.</title>
        <authorList>
            <person name="Patra A.K."/>
            <person name="Ho P.T."/>
            <person name="Jun S."/>
            <person name="Lee S.J."/>
            <person name="Kim Y."/>
            <person name="Won Y.J."/>
        </authorList>
    </citation>
    <scope>NUCLEOTIDE SEQUENCE [LARGE SCALE GENOMIC DNA]</scope>
    <source>
        <strain evidence="2">Wonlab-2016</strain>
    </source>
</reference>
<accession>A0ABD0LVN6</accession>
<organism evidence="2 3">
    <name type="scientific">Batillaria attramentaria</name>
    <dbReference type="NCBI Taxonomy" id="370345"/>
    <lineage>
        <taxon>Eukaryota</taxon>
        <taxon>Metazoa</taxon>
        <taxon>Spiralia</taxon>
        <taxon>Lophotrochozoa</taxon>
        <taxon>Mollusca</taxon>
        <taxon>Gastropoda</taxon>
        <taxon>Caenogastropoda</taxon>
        <taxon>Sorbeoconcha</taxon>
        <taxon>Cerithioidea</taxon>
        <taxon>Batillariidae</taxon>
        <taxon>Batillaria</taxon>
    </lineage>
</organism>
<name>A0ABD0LVN6_9CAEN</name>
<feature type="region of interest" description="Disordered" evidence="1">
    <location>
        <begin position="85"/>
        <end position="104"/>
    </location>
</feature>
<dbReference type="AlphaFoldDB" id="A0ABD0LVN6"/>
<evidence type="ECO:0000313" key="3">
    <source>
        <dbReference type="Proteomes" id="UP001519460"/>
    </source>
</evidence>
<feature type="non-terminal residue" evidence="2">
    <location>
        <position position="138"/>
    </location>
</feature>